<keyword evidence="2" id="KW-1133">Transmembrane helix</keyword>
<dbReference type="GeneID" id="85313061"/>
<reference evidence="3" key="1">
    <citation type="submission" date="2023-06" db="EMBL/GenBank/DDBJ databases">
        <title>Genome-scale phylogeny and comparative genomics of the fungal order Sordariales.</title>
        <authorList>
            <consortium name="Lawrence Berkeley National Laboratory"/>
            <person name="Hensen N."/>
            <person name="Bonometti L."/>
            <person name="Westerberg I."/>
            <person name="Brannstrom I.O."/>
            <person name="Guillou S."/>
            <person name="Cros-Aarteil S."/>
            <person name="Calhoun S."/>
            <person name="Haridas S."/>
            <person name="Kuo A."/>
            <person name="Mondo S."/>
            <person name="Pangilinan J."/>
            <person name="Riley R."/>
            <person name="Labutti K."/>
            <person name="Andreopoulos B."/>
            <person name="Lipzen A."/>
            <person name="Chen C."/>
            <person name="Yanf M."/>
            <person name="Daum C."/>
            <person name="Ng V."/>
            <person name="Clum A."/>
            <person name="Steindorff A."/>
            <person name="Ohm R."/>
            <person name="Martin F."/>
            <person name="Silar P."/>
            <person name="Natvig D."/>
            <person name="Lalanne C."/>
            <person name="Gautier V."/>
            <person name="Ament-Velasquez S.L."/>
            <person name="Kruys A."/>
            <person name="Hutchinson M.I."/>
            <person name="Powell A.J."/>
            <person name="Barry K."/>
            <person name="Miller A.N."/>
            <person name="Grigoriev I.V."/>
            <person name="Debuchy R."/>
            <person name="Gladieux P."/>
            <person name="Thoren M.H."/>
            <person name="Johannesson H."/>
        </authorList>
    </citation>
    <scope>NUCLEOTIDE SEQUENCE</scope>
    <source>
        <strain evidence="3">8032-3</strain>
    </source>
</reference>
<accession>A0AAJ0C1J0</accession>
<sequence length="312" mass="33970">MDPNAPTETTPPQQPPPAQQRDQMQAQPQQVQQYPLQQGPYAGLQQGPYASQPGQYGPQQVPIRASDMIPFSKPWHTAKIVLGTISLVCCIIIYGVGIYSLTIHSYYYDEGYRFSLAGAAAGLALVWQCAEFITICASSKHRGIHPGANVALHLVIWILSALAVAFETMLVVIGGGYYDIDTDERYAALEAAILAFLCILLIVHFTLFVRACVETHQYNSVSRTVYVPISMVPPSYNYYPVAPQPQQPMVQMTVPPQQGQQPQMVAAPQHAHLYGHYAPVYTPKGASVDSTPSPPPQGQPGPHSVSPVTSSV</sequence>
<evidence type="ECO:0008006" key="5">
    <source>
        <dbReference type="Google" id="ProtNLM"/>
    </source>
</evidence>
<feature type="transmembrane region" description="Helical" evidence="2">
    <location>
        <begin position="193"/>
        <end position="213"/>
    </location>
</feature>
<feature type="transmembrane region" description="Helical" evidence="2">
    <location>
        <begin position="114"/>
        <end position="138"/>
    </location>
</feature>
<keyword evidence="4" id="KW-1185">Reference proteome</keyword>
<dbReference type="SUPFAM" id="SSF81995">
    <property type="entry name" value="beta-sandwich domain of Sec23/24"/>
    <property type="match status" value="1"/>
</dbReference>
<gene>
    <name evidence="3" type="ORF">QBC33DRAFT_558383</name>
</gene>
<feature type="region of interest" description="Disordered" evidence="1">
    <location>
        <begin position="280"/>
        <end position="312"/>
    </location>
</feature>
<dbReference type="AlphaFoldDB" id="A0AAJ0C1J0"/>
<feature type="compositionally biased region" description="Low complexity" evidence="1">
    <location>
        <begin position="19"/>
        <end position="39"/>
    </location>
</feature>
<dbReference type="EMBL" id="MU839006">
    <property type="protein sequence ID" value="KAK1768220.1"/>
    <property type="molecule type" value="Genomic_DNA"/>
</dbReference>
<keyword evidence="2" id="KW-0812">Transmembrane</keyword>
<protein>
    <recommendedName>
        <fullName evidence="5">MARVEL domain-containing protein</fullName>
    </recommendedName>
</protein>
<feature type="transmembrane region" description="Helical" evidence="2">
    <location>
        <begin position="80"/>
        <end position="102"/>
    </location>
</feature>
<evidence type="ECO:0000256" key="2">
    <source>
        <dbReference type="SAM" id="Phobius"/>
    </source>
</evidence>
<name>A0AAJ0C1J0_9PEZI</name>
<evidence type="ECO:0000313" key="3">
    <source>
        <dbReference type="EMBL" id="KAK1768220.1"/>
    </source>
</evidence>
<comment type="caution">
    <text evidence="3">The sequence shown here is derived from an EMBL/GenBank/DDBJ whole genome shotgun (WGS) entry which is preliminary data.</text>
</comment>
<evidence type="ECO:0000313" key="4">
    <source>
        <dbReference type="Proteomes" id="UP001244011"/>
    </source>
</evidence>
<feature type="compositionally biased region" description="Low complexity" evidence="1">
    <location>
        <begin position="1"/>
        <end position="11"/>
    </location>
</feature>
<feature type="region of interest" description="Disordered" evidence="1">
    <location>
        <begin position="1"/>
        <end position="39"/>
    </location>
</feature>
<organism evidence="3 4">
    <name type="scientific">Phialemonium atrogriseum</name>
    <dbReference type="NCBI Taxonomy" id="1093897"/>
    <lineage>
        <taxon>Eukaryota</taxon>
        <taxon>Fungi</taxon>
        <taxon>Dikarya</taxon>
        <taxon>Ascomycota</taxon>
        <taxon>Pezizomycotina</taxon>
        <taxon>Sordariomycetes</taxon>
        <taxon>Sordariomycetidae</taxon>
        <taxon>Cephalothecales</taxon>
        <taxon>Cephalothecaceae</taxon>
        <taxon>Phialemonium</taxon>
    </lineage>
</organism>
<feature type="transmembrane region" description="Helical" evidence="2">
    <location>
        <begin position="150"/>
        <end position="173"/>
    </location>
</feature>
<evidence type="ECO:0000256" key="1">
    <source>
        <dbReference type="SAM" id="MobiDB-lite"/>
    </source>
</evidence>
<feature type="compositionally biased region" description="Low complexity" evidence="1">
    <location>
        <begin position="300"/>
        <end position="312"/>
    </location>
</feature>
<dbReference type="Proteomes" id="UP001244011">
    <property type="component" value="Unassembled WGS sequence"/>
</dbReference>
<proteinExistence type="predicted"/>
<dbReference type="RefSeq" id="XP_060284433.1">
    <property type="nucleotide sequence ID" value="XM_060429874.1"/>
</dbReference>
<keyword evidence="2" id="KW-0472">Membrane</keyword>